<reference evidence="1 2" key="1">
    <citation type="submission" date="2020-04" db="EMBL/GenBank/DDBJ databases">
        <title>Genome sequencing of novel species.</title>
        <authorList>
            <person name="Heo J."/>
            <person name="Kim S.-J."/>
            <person name="Kim J.-S."/>
            <person name="Hong S.-B."/>
            <person name="Kwon S.-W."/>
        </authorList>
    </citation>
    <scope>NUCLEOTIDE SEQUENCE [LARGE SCALE GENOMIC DNA]</scope>
    <source>
        <strain evidence="1 2">F39-2</strain>
    </source>
</reference>
<evidence type="ECO:0000313" key="1">
    <source>
        <dbReference type="EMBL" id="QJD97009.1"/>
    </source>
</evidence>
<protein>
    <submittedName>
        <fullName evidence="1">Uncharacterized protein</fullName>
    </submittedName>
</protein>
<dbReference type="EMBL" id="CP051682">
    <property type="protein sequence ID" value="QJD97009.1"/>
    <property type="molecule type" value="Genomic_DNA"/>
</dbReference>
<dbReference type="KEGG" id="mrob:HH214_14595"/>
<sequence length="250" mass="28177">MSFYKIGFLKKRLKCGKTFLHLKNTFTKFITVMKKTFLLLLTSFLYLPVAFAQQPSPLFMSLGKPLRTQKGVNMSGSAYLNNDFQTATVTTTSGKQLKNLQVRYDMLNQRVECNMDNNLYDITDSVSKFDILSGMENHTGKFIKVKNQDLKTPGFLELVYADKVSLYKLNSVKIASQEDFYTKKVTKSYVPSSTYFVTVDDTFKKVGSTKKDFQTAFKGNDRVKSVLNADDLDLKTDVSGVALGEAINGN</sequence>
<accession>A0A7L5E403</accession>
<dbReference type="RefSeq" id="WP_169608823.1">
    <property type="nucleotide sequence ID" value="NZ_CP051682.1"/>
</dbReference>
<dbReference type="AlphaFoldDB" id="A0A7L5E403"/>
<evidence type="ECO:0000313" key="2">
    <source>
        <dbReference type="Proteomes" id="UP000503278"/>
    </source>
</evidence>
<name>A0A7L5E403_9SPHI</name>
<dbReference type="Proteomes" id="UP000503278">
    <property type="component" value="Chromosome"/>
</dbReference>
<keyword evidence="2" id="KW-1185">Reference proteome</keyword>
<organism evidence="1 2">
    <name type="scientific">Mucilaginibacter robiniae</name>
    <dbReference type="NCBI Taxonomy" id="2728022"/>
    <lineage>
        <taxon>Bacteria</taxon>
        <taxon>Pseudomonadati</taxon>
        <taxon>Bacteroidota</taxon>
        <taxon>Sphingobacteriia</taxon>
        <taxon>Sphingobacteriales</taxon>
        <taxon>Sphingobacteriaceae</taxon>
        <taxon>Mucilaginibacter</taxon>
    </lineage>
</organism>
<proteinExistence type="predicted"/>
<gene>
    <name evidence="1" type="ORF">HH214_14595</name>
</gene>